<dbReference type="Pfam" id="PF13041">
    <property type="entry name" value="PPR_2"/>
    <property type="match status" value="1"/>
</dbReference>
<dbReference type="PANTHER" id="PTHR47926:SF344">
    <property type="entry name" value="OS07G0636900 PROTEIN"/>
    <property type="match status" value="1"/>
</dbReference>
<name>A0A9Q0HWJ4_9POAL</name>
<comment type="similarity">
    <text evidence="1">Belongs to the PPR family. PCMP-H subfamily.</text>
</comment>
<feature type="repeat" description="PPR" evidence="4">
    <location>
        <begin position="254"/>
        <end position="288"/>
    </location>
</feature>
<dbReference type="InterPro" id="IPR046848">
    <property type="entry name" value="E_motif"/>
</dbReference>
<organism evidence="5 6">
    <name type="scientific">Rhynchospora breviuscula</name>
    <dbReference type="NCBI Taxonomy" id="2022672"/>
    <lineage>
        <taxon>Eukaryota</taxon>
        <taxon>Viridiplantae</taxon>
        <taxon>Streptophyta</taxon>
        <taxon>Embryophyta</taxon>
        <taxon>Tracheophyta</taxon>
        <taxon>Spermatophyta</taxon>
        <taxon>Magnoliopsida</taxon>
        <taxon>Liliopsida</taxon>
        <taxon>Poales</taxon>
        <taxon>Cyperaceae</taxon>
        <taxon>Cyperoideae</taxon>
        <taxon>Rhynchosporeae</taxon>
        <taxon>Rhynchospora</taxon>
    </lineage>
</organism>
<dbReference type="InterPro" id="IPR002885">
    <property type="entry name" value="PPR_rpt"/>
</dbReference>
<comment type="caution">
    <text evidence="5">The sequence shown here is derived from an EMBL/GenBank/DDBJ whole genome shotgun (WGS) entry which is preliminary data.</text>
</comment>
<dbReference type="FunFam" id="1.25.40.10:FF:000333">
    <property type="entry name" value="Pentatricopeptide repeat-containing protein"/>
    <property type="match status" value="1"/>
</dbReference>
<dbReference type="InterPro" id="IPR046960">
    <property type="entry name" value="PPR_At4g14850-like_plant"/>
</dbReference>
<dbReference type="EMBL" id="JAMQYH010000001">
    <property type="protein sequence ID" value="KAJ1701111.1"/>
    <property type="molecule type" value="Genomic_DNA"/>
</dbReference>
<dbReference type="NCBIfam" id="TIGR00756">
    <property type="entry name" value="PPR"/>
    <property type="match status" value="2"/>
</dbReference>
<evidence type="ECO:0000256" key="2">
    <source>
        <dbReference type="ARBA" id="ARBA00022737"/>
    </source>
</evidence>
<protein>
    <recommendedName>
        <fullName evidence="7">Pentatricopeptide repeat-containing protein</fullName>
    </recommendedName>
</protein>
<dbReference type="Pfam" id="PF20431">
    <property type="entry name" value="E_motif"/>
    <property type="match status" value="1"/>
</dbReference>
<dbReference type="AlphaFoldDB" id="A0A9Q0HWJ4"/>
<keyword evidence="3" id="KW-0809">Transit peptide</keyword>
<feature type="repeat" description="PPR" evidence="4">
    <location>
        <begin position="223"/>
        <end position="253"/>
    </location>
</feature>
<dbReference type="InterPro" id="IPR011990">
    <property type="entry name" value="TPR-like_helical_dom_sf"/>
</dbReference>
<evidence type="ECO:0008006" key="7">
    <source>
        <dbReference type="Google" id="ProtNLM"/>
    </source>
</evidence>
<dbReference type="Proteomes" id="UP001151287">
    <property type="component" value="Unassembled WGS sequence"/>
</dbReference>
<evidence type="ECO:0000256" key="4">
    <source>
        <dbReference type="PROSITE-ProRule" id="PRU00708"/>
    </source>
</evidence>
<dbReference type="FunFam" id="1.25.40.10:FF:000345">
    <property type="entry name" value="Pentatricopeptide repeat-containing protein"/>
    <property type="match status" value="1"/>
</dbReference>
<dbReference type="PANTHER" id="PTHR47926">
    <property type="entry name" value="PENTATRICOPEPTIDE REPEAT-CONTAINING PROTEIN"/>
    <property type="match status" value="1"/>
</dbReference>
<evidence type="ECO:0000313" key="5">
    <source>
        <dbReference type="EMBL" id="KAJ1701111.1"/>
    </source>
</evidence>
<dbReference type="Gene3D" id="1.25.40.10">
    <property type="entry name" value="Tetratricopeptide repeat domain"/>
    <property type="match status" value="3"/>
</dbReference>
<dbReference type="GO" id="GO:0009451">
    <property type="term" value="P:RNA modification"/>
    <property type="evidence" value="ECO:0007669"/>
    <property type="project" value="InterPro"/>
</dbReference>
<accession>A0A9Q0HWJ4</accession>
<gene>
    <name evidence="5" type="ORF">LUZ63_000890</name>
</gene>
<keyword evidence="6" id="KW-1185">Reference proteome</keyword>
<dbReference type="OrthoDB" id="185373at2759"/>
<dbReference type="GO" id="GO:0003723">
    <property type="term" value="F:RNA binding"/>
    <property type="evidence" value="ECO:0007669"/>
    <property type="project" value="InterPro"/>
</dbReference>
<evidence type="ECO:0000256" key="1">
    <source>
        <dbReference type="ARBA" id="ARBA00006643"/>
    </source>
</evidence>
<reference evidence="5" key="1">
    <citation type="journal article" date="2022" name="Cell">
        <title>Repeat-based holocentromeres influence genome architecture and karyotype evolution.</title>
        <authorList>
            <person name="Hofstatter P.G."/>
            <person name="Thangavel G."/>
            <person name="Lux T."/>
            <person name="Neumann P."/>
            <person name="Vondrak T."/>
            <person name="Novak P."/>
            <person name="Zhang M."/>
            <person name="Costa L."/>
            <person name="Castellani M."/>
            <person name="Scott A."/>
            <person name="Toegelov H."/>
            <person name="Fuchs J."/>
            <person name="Mata-Sucre Y."/>
            <person name="Dias Y."/>
            <person name="Vanzela A.L.L."/>
            <person name="Huettel B."/>
            <person name="Almeida C.C.S."/>
            <person name="Simkova H."/>
            <person name="Souza G."/>
            <person name="Pedrosa-Harand A."/>
            <person name="Macas J."/>
            <person name="Mayer K.F.X."/>
            <person name="Houben A."/>
            <person name="Marques A."/>
        </authorList>
    </citation>
    <scope>NUCLEOTIDE SEQUENCE</scope>
    <source>
        <strain evidence="5">RhyBre1mFocal</strain>
    </source>
</reference>
<evidence type="ECO:0000256" key="3">
    <source>
        <dbReference type="ARBA" id="ARBA00022946"/>
    </source>
</evidence>
<dbReference type="PROSITE" id="PS51375">
    <property type="entry name" value="PPR"/>
    <property type="match status" value="3"/>
</dbReference>
<dbReference type="Pfam" id="PF01535">
    <property type="entry name" value="PPR"/>
    <property type="match status" value="7"/>
</dbReference>
<evidence type="ECO:0000313" key="6">
    <source>
        <dbReference type="Proteomes" id="UP001151287"/>
    </source>
</evidence>
<feature type="repeat" description="PPR" evidence="4">
    <location>
        <begin position="192"/>
        <end position="222"/>
    </location>
</feature>
<proteinExistence type="inferred from homology"/>
<sequence length="538" mass="60630">MASSTYNQTHLSRLFKSCASISHLTQLHSLLYKFGLLYHPLYLRSLLSLSSLPTWRNLSYSLSLLLSSLSQQKSNSLPYLSLSLPLFRAFSSSIHPSYSLSLFTLLHCNYNLSSGSSPFPFPFLFKSCGRAFSLSDPPYTPFIQSGLHLHCHVIVLGHVNDYYIQNSLISMYSLFSDIDSACKVFDEMTVKTAASWNSLMSAYDKIGDVKSSERLFSQMPERNITSWNSLINRFVKAGDLRGARRVFDEMPERDAISWNSLIAGYALVKKYKRALGLFHEMQKIQLEPTQLTIILVLNACAEIGELMLGKRIHSYLNSKNILIDGYIGTALLDMYAKCGCLELARKLFDGMPIKHITCWNAMIVGLAVHGCSDEALELFATIEKGKKQLPNQTTFLGMLIACRNKGLIQEGKRIFNRMINEYKITPGIKHYGCMIDFLSRCGLVKEAYNMAKEMPIKANTVLWKTILSACRVHGQVELADSVFKELQEAGPLGEEEFVTMSNVYAEAERWQDVERLRESMVDCGSLKIAGWSQIDSFG</sequence>
<keyword evidence="2" id="KW-0677">Repeat</keyword>